<accession>A0A8J5F1Y0</accession>
<dbReference type="Gene3D" id="3.20.90.10">
    <property type="entry name" value="Tubby Protein, Chain A"/>
    <property type="match status" value="1"/>
</dbReference>
<dbReference type="Pfam" id="PF01167">
    <property type="entry name" value="Tub"/>
    <property type="match status" value="1"/>
</dbReference>
<dbReference type="InterPro" id="IPR036047">
    <property type="entry name" value="F-box-like_dom_sf"/>
</dbReference>
<evidence type="ECO:0000256" key="1">
    <source>
        <dbReference type="ARBA" id="ARBA00007129"/>
    </source>
</evidence>
<evidence type="ECO:0000313" key="3">
    <source>
        <dbReference type="EMBL" id="KAG6476646.1"/>
    </source>
</evidence>
<protein>
    <recommendedName>
        <fullName evidence="2">Tubby C-terminal domain-containing protein</fullName>
    </recommendedName>
</protein>
<comment type="caution">
    <text evidence="3">The sequence shown here is derived from an EMBL/GenBank/DDBJ whole genome shotgun (WGS) entry which is preliminary data.</text>
</comment>
<comment type="similarity">
    <text evidence="1">Belongs to the TUB family.</text>
</comment>
<evidence type="ECO:0000259" key="2">
    <source>
        <dbReference type="Pfam" id="PF01167"/>
    </source>
</evidence>
<organism evidence="3 4">
    <name type="scientific">Zingiber officinale</name>
    <name type="common">Ginger</name>
    <name type="synonym">Amomum zingiber</name>
    <dbReference type="NCBI Taxonomy" id="94328"/>
    <lineage>
        <taxon>Eukaryota</taxon>
        <taxon>Viridiplantae</taxon>
        <taxon>Streptophyta</taxon>
        <taxon>Embryophyta</taxon>
        <taxon>Tracheophyta</taxon>
        <taxon>Spermatophyta</taxon>
        <taxon>Magnoliopsida</taxon>
        <taxon>Liliopsida</taxon>
        <taxon>Zingiberales</taxon>
        <taxon>Zingiberaceae</taxon>
        <taxon>Zingiber</taxon>
    </lineage>
</organism>
<dbReference type="InterPro" id="IPR025659">
    <property type="entry name" value="Tubby-like_C"/>
</dbReference>
<evidence type="ECO:0000313" key="4">
    <source>
        <dbReference type="Proteomes" id="UP000734854"/>
    </source>
</evidence>
<dbReference type="AlphaFoldDB" id="A0A8J5F1Y0"/>
<dbReference type="SUPFAM" id="SSF81383">
    <property type="entry name" value="F-box domain"/>
    <property type="match status" value="1"/>
</dbReference>
<reference evidence="3 4" key="1">
    <citation type="submission" date="2020-08" db="EMBL/GenBank/DDBJ databases">
        <title>Plant Genome Project.</title>
        <authorList>
            <person name="Zhang R.-G."/>
        </authorList>
    </citation>
    <scope>NUCLEOTIDE SEQUENCE [LARGE SCALE GENOMIC DNA]</scope>
    <source>
        <tissue evidence="3">Rhizome</tissue>
    </source>
</reference>
<sequence length="396" mass="43889">MAVEACLGEECVRKGRWPCSRAGPCGLPVSVAKSEVRQGRWADLPPELLLDIIRRVEESEVSWPTRRSVIGCAAACRSWRDITREIIRSPEECGRITFSISLKQVALPLISFNPVHFTLETIMLRLKIACTSRLSDSMFYQKGTSKVDIPFVSGSNPITSFDDVSDYLTISALQGQHDKLWLAARKIRRATNTYFVISLTANDFSLASNSCIGKVRQVMLYDTEPAYVAALSPGNHSTQRINSKQVSHITSISNCAIATISYEPNVLPTCGPRRMQCTMHSIPISSFKEGGNVPAPRSSINYIHEQTSRVHAARDKKKPVLEFSSTSLTDLHSPVQSLVAAVKPSCSISPVEQEKVILQFGTIGKDIFTMDYKYPLSAFQAFATWLTSFDSKRACE</sequence>
<gene>
    <name evidence="3" type="ORF">ZIOFF_065891</name>
</gene>
<dbReference type="PANTHER" id="PTHR16517">
    <property type="entry name" value="TUBBY-RELATED"/>
    <property type="match status" value="1"/>
</dbReference>
<feature type="domain" description="Tubby C-terminal" evidence="2">
    <location>
        <begin position="168"/>
        <end position="391"/>
    </location>
</feature>
<dbReference type="PRINTS" id="PR01573">
    <property type="entry name" value="SUPERTUBBY"/>
</dbReference>
<name>A0A8J5F1Y0_ZINOF</name>
<dbReference type="Proteomes" id="UP000734854">
    <property type="component" value="Unassembled WGS sequence"/>
</dbReference>
<dbReference type="InterPro" id="IPR000007">
    <property type="entry name" value="Tubby_C"/>
</dbReference>
<dbReference type="SUPFAM" id="SSF54518">
    <property type="entry name" value="Tubby C-terminal domain-like"/>
    <property type="match status" value="1"/>
</dbReference>
<keyword evidence="4" id="KW-1185">Reference proteome</keyword>
<proteinExistence type="inferred from homology"/>
<dbReference type="EMBL" id="JACMSC010000018">
    <property type="protein sequence ID" value="KAG6476646.1"/>
    <property type="molecule type" value="Genomic_DNA"/>
</dbReference>
<dbReference type="PANTHER" id="PTHR16517:SF104">
    <property type="entry name" value="TUBBY-LIKE F-BOX PROTEIN 6"/>
    <property type="match status" value="1"/>
</dbReference>
<dbReference type="Gene3D" id="1.20.1280.50">
    <property type="match status" value="1"/>
</dbReference>